<evidence type="ECO:0000256" key="2">
    <source>
        <dbReference type="ARBA" id="ARBA00008017"/>
    </source>
</evidence>
<dbReference type="PANTHER" id="PTHR30460">
    <property type="entry name" value="MODERATE CONDUCTANCE MECHANOSENSITIVE CHANNEL YBIO"/>
    <property type="match status" value="1"/>
</dbReference>
<evidence type="ECO:0000313" key="12">
    <source>
        <dbReference type="EMBL" id="QKS71584.1"/>
    </source>
</evidence>
<dbReference type="Gene3D" id="1.10.287.1260">
    <property type="match status" value="1"/>
</dbReference>
<evidence type="ECO:0000256" key="5">
    <source>
        <dbReference type="ARBA" id="ARBA00022989"/>
    </source>
</evidence>
<evidence type="ECO:0000259" key="10">
    <source>
        <dbReference type="Pfam" id="PF21082"/>
    </source>
</evidence>
<reference evidence="13" key="1">
    <citation type="submission" date="2019-07" db="EMBL/GenBank/DDBJ databases">
        <title>Bacillus alkalisoli sp. nov. isolated from saline soil.</title>
        <authorList>
            <person name="Sun J.-Q."/>
            <person name="Xu L."/>
        </authorList>
    </citation>
    <scope>NUCLEOTIDE SEQUENCE [LARGE SCALE GENOMIC DNA]</scope>
    <source>
        <strain evidence="13">M4U3P1</strain>
    </source>
</reference>
<dbReference type="FunFam" id="3.30.70.100:FF:000018">
    <property type="entry name" value="MscS mechanosensitive ion channel"/>
    <property type="match status" value="1"/>
</dbReference>
<dbReference type="SUPFAM" id="SSF82861">
    <property type="entry name" value="Mechanosensitive channel protein MscS (YggB), transmembrane region"/>
    <property type="match status" value="1"/>
</dbReference>
<dbReference type="Proteomes" id="UP000318138">
    <property type="component" value="Chromosome"/>
</dbReference>
<dbReference type="InterPro" id="IPR011014">
    <property type="entry name" value="MscS_channel_TM-2"/>
</dbReference>
<comment type="similarity">
    <text evidence="2">Belongs to the MscS (TC 1.A.23) family.</text>
</comment>
<feature type="domain" description="Mechanosensitive ion channel transmembrane helices 2/3" evidence="11">
    <location>
        <begin position="69"/>
        <end position="110"/>
    </location>
</feature>
<dbReference type="EMBL" id="CP041372">
    <property type="protein sequence ID" value="QKS71584.1"/>
    <property type="molecule type" value="Genomic_DNA"/>
</dbReference>
<keyword evidence="4 8" id="KW-0812">Transmembrane</keyword>
<dbReference type="InterPro" id="IPR006685">
    <property type="entry name" value="MscS_channel_2nd"/>
</dbReference>
<protein>
    <submittedName>
        <fullName evidence="12">Mechanosensitive ion channel family protein</fullName>
    </submittedName>
</protein>
<dbReference type="SUPFAM" id="SSF82689">
    <property type="entry name" value="Mechanosensitive channel protein MscS (YggB), C-terminal domain"/>
    <property type="match status" value="1"/>
</dbReference>
<dbReference type="RefSeq" id="WP_176009619.1">
    <property type="nucleotide sequence ID" value="NZ_CP041372.2"/>
</dbReference>
<dbReference type="PANTHER" id="PTHR30460:SF0">
    <property type="entry name" value="MODERATE CONDUCTANCE MECHANOSENSITIVE CHANNEL YBIO"/>
    <property type="match status" value="1"/>
</dbReference>
<dbReference type="InterPro" id="IPR011066">
    <property type="entry name" value="MscS_channel_C_sf"/>
</dbReference>
<evidence type="ECO:0000256" key="8">
    <source>
        <dbReference type="SAM" id="Phobius"/>
    </source>
</evidence>
<accession>A0A859FG30</accession>
<feature type="transmembrane region" description="Helical" evidence="8">
    <location>
        <begin position="63"/>
        <end position="85"/>
    </location>
</feature>
<dbReference type="Gene3D" id="3.30.70.100">
    <property type="match status" value="1"/>
</dbReference>
<organism evidence="12 13">
    <name type="scientific">Paenalkalicoccus suaedae</name>
    <dbReference type="NCBI Taxonomy" id="2592382"/>
    <lineage>
        <taxon>Bacteria</taxon>
        <taxon>Bacillati</taxon>
        <taxon>Bacillota</taxon>
        <taxon>Bacilli</taxon>
        <taxon>Bacillales</taxon>
        <taxon>Bacillaceae</taxon>
        <taxon>Paenalkalicoccus</taxon>
    </lineage>
</organism>
<comment type="function">
    <text evidence="7">May play a role in resistance to osmotic downshock.</text>
</comment>
<dbReference type="SUPFAM" id="SSF50182">
    <property type="entry name" value="Sm-like ribonucleoproteins"/>
    <property type="match status" value="1"/>
</dbReference>
<feature type="transmembrane region" description="Helical" evidence="8">
    <location>
        <begin position="20"/>
        <end position="42"/>
    </location>
</feature>
<proteinExistence type="inferred from homology"/>
<keyword evidence="3" id="KW-1003">Cell membrane</keyword>
<dbReference type="AlphaFoldDB" id="A0A859FG30"/>
<dbReference type="InterPro" id="IPR049142">
    <property type="entry name" value="MS_channel_1st"/>
</dbReference>
<dbReference type="FunFam" id="2.30.30.60:FF:000001">
    <property type="entry name" value="MscS Mechanosensitive ion channel"/>
    <property type="match status" value="1"/>
</dbReference>
<evidence type="ECO:0000256" key="7">
    <source>
        <dbReference type="ARBA" id="ARBA00059688"/>
    </source>
</evidence>
<dbReference type="KEGG" id="psua:FLK61_33385"/>
<evidence type="ECO:0000256" key="6">
    <source>
        <dbReference type="ARBA" id="ARBA00023136"/>
    </source>
</evidence>
<feature type="transmembrane region" description="Helical" evidence="8">
    <location>
        <begin position="91"/>
        <end position="113"/>
    </location>
</feature>
<name>A0A859FG30_9BACI</name>
<keyword evidence="5 8" id="KW-1133">Transmembrane helix</keyword>
<keyword evidence="13" id="KW-1185">Reference proteome</keyword>
<gene>
    <name evidence="12" type="ORF">FLK61_33385</name>
</gene>
<evidence type="ECO:0000256" key="1">
    <source>
        <dbReference type="ARBA" id="ARBA00004651"/>
    </source>
</evidence>
<dbReference type="GO" id="GO:0008381">
    <property type="term" value="F:mechanosensitive monoatomic ion channel activity"/>
    <property type="evidence" value="ECO:0007669"/>
    <property type="project" value="InterPro"/>
</dbReference>
<feature type="domain" description="Mechanosensitive ion channel MscS C-terminal" evidence="10">
    <location>
        <begin position="183"/>
        <end position="266"/>
    </location>
</feature>
<keyword evidence="6 8" id="KW-0472">Membrane</keyword>
<dbReference type="Gene3D" id="2.30.30.60">
    <property type="match status" value="1"/>
</dbReference>
<dbReference type="Pfam" id="PF21088">
    <property type="entry name" value="MS_channel_1st"/>
    <property type="match status" value="1"/>
</dbReference>
<sequence>MTAWIEAIDWVSIGTKALTISLQLLGILIIFFIVRAVGRAFITKAFAKMSEQRNISPGRTKTLEKLSINIFSYVLIFIVITLIVGVFEYDIAPLIAGAGIIGLAIGFGAQGLVSDIVTGFFMLLEKQIDVDEYVTLAGMDGVVEEVGLRTTKLRGFDGTVHYIPNREISSLSNHSRSNMRALVDISIGYDENIDEAMKVMQEACDKVAANEANIIEGPNVLGVQSLGDSDVVIRVLAKTVNMEQWGVERELRKAIKEALDQHNIEIPFPHQVYIQKED</sequence>
<comment type="subcellular location">
    <subcellularLocation>
        <location evidence="1">Cell membrane</location>
        <topology evidence="1">Multi-pass membrane protein</topology>
    </subcellularLocation>
</comment>
<dbReference type="Pfam" id="PF00924">
    <property type="entry name" value="MS_channel_2nd"/>
    <property type="match status" value="1"/>
</dbReference>
<evidence type="ECO:0000256" key="4">
    <source>
        <dbReference type="ARBA" id="ARBA00022692"/>
    </source>
</evidence>
<evidence type="ECO:0000259" key="9">
    <source>
        <dbReference type="Pfam" id="PF00924"/>
    </source>
</evidence>
<evidence type="ECO:0000256" key="3">
    <source>
        <dbReference type="ARBA" id="ARBA00022475"/>
    </source>
</evidence>
<evidence type="ECO:0000313" key="13">
    <source>
        <dbReference type="Proteomes" id="UP000318138"/>
    </source>
</evidence>
<dbReference type="InterPro" id="IPR023408">
    <property type="entry name" value="MscS_beta-dom_sf"/>
</dbReference>
<dbReference type="InterPro" id="IPR045276">
    <property type="entry name" value="YbiO_bact"/>
</dbReference>
<dbReference type="GO" id="GO:0005886">
    <property type="term" value="C:plasma membrane"/>
    <property type="evidence" value="ECO:0007669"/>
    <property type="project" value="UniProtKB-SubCell"/>
</dbReference>
<feature type="domain" description="Mechanosensitive ion channel MscS" evidence="9">
    <location>
        <begin position="112"/>
        <end position="176"/>
    </location>
</feature>
<dbReference type="InterPro" id="IPR049278">
    <property type="entry name" value="MS_channel_C"/>
</dbReference>
<dbReference type="Pfam" id="PF21082">
    <property type="entry name" value="MS_channel_3rd"/>
    <property type="match status" value="1"/>
</dbReference>
<dbReference type="InterPro" id="IPR010920">
    <property type="entry name" value="LSM_dom_sf"/>
</dbReference>
<evidence type="ECO:0000259" key="11">
    <source>
        <dbReference type="Pfam" id="PF21088"/>
    </source>
</evidence>
<dbReference type="FunFam" id="1.10.287.1260:FF:000005">
    <property type="entry name" value="Mechanosensitive ion channel family protein"/>
    <property type="match status" value="1"/>
</dbReference>